<proteinExistence type="predicted"/>
<dbReference type="RefSeq" id="WP_073158390.1">
    <property type="nucleotide sequence ID" value="NZ_FQVL01000021.1"/>
</dbReference>
<dbReference type="Proteomes" id="UP000184476">
    <property type="component" value="Unassembled WGS sequence"/>
</dbReference>
<protein>
    <submittedName>
        <fullName evidence="1">Uncharacterized protein</fullName>
    </submittedName>
</protein>
<sequence>MAKTTHSTKKAKKEERDFLTGELEKDLELLIKLRLYKFLDTLLDDDNEKMTKIKDILQFASTNHFPKETRKKWRKAINRNFDLNVKRKEG</sequence>
<dbReference type="AlphaFoldDB" id="A0A1M5BD95"/>
<accession>A0A1M5BD95</accession>
<dbReference type="EMBL" id="FQVL01000021">
    <property type="protein sequence ID" value="SHF40297.1"/>
    <property type="molecule type" value="Genomic_DNA"/>
</dbReference>
<evidence type="ECO:0000313" key="2">
    <source>
        <dbReference type="Proteomes" id="UP000184476"/>
    </source>
</evidence>
<evidence type="ECO:0000313" key="1">
    <source>
        <dbReference type="EMBL" id="SHF40297.1"/>
    </source>
</evidence>
<gene>
    <name evidence="1" type="ORF">SAMN05444392_12118</name>
</gene>
<organism evidence="1 2">
    <name type="scientific">Seinonella peptonophila</name>
    <dbReference type="NCBI Taxonomy" id="112248"/>
    <lineage>
        <taxon>Bacteria</taxon>
        <taxon>Bacillati</taxon>
        <taxon>Bacillota</taxon>
        <taxon>Bacilli</taxon>
        <taxon>Bacillales</taxon>
        <taxon>Thermoactinomycetaceae</taxon>
        <taxon>Seinonella</taxon>
    </lineage>
</organism>
<dbReference type="STRING" id="112248.SAMN05444392_12118"/>
<reference evidence="1 2" key="1">
    <citation type="submission" date="2016-11" db="EMBL/GenBank/DDBJ databases">
        <authorList>
            <person name="Jaros S."/>
            <person name="Januszkiewicz K."/>
            <person name="Wedrychowicz H."/>
        </authorList>
    </citation>
    <scope>NUCLEOTIDE SEQUENCE [LARGE SCALE GENOMIC DNA]</scope>
    <source>
        <strain evidence="1 2">DSM 44666</strain>
    </source>
</reference>
<keyword evidence="2" id="KW-1185">Reference proteome</keyword>
<name>A0A1M5BD95_9BACL</name>